<evidence type="ECO:0000259" key="1">
    <source>
        <dbReference type="Pfam" id="PF08276"/>
    </source>
</evidence>
<comment type="caution">
    <text evidence="2">The sequence shown here is derived from an EMBL/GenBank/DDBJ whole genome shotgun (WGS) entry which is preliminary data.</text>
</comment>
<accession>A0AAD5IC67</accession>
<dbReference type="Proteomes" id="UP001064489">
    <property type="component" value="Chromosome 2"/>
</dbReference>
<sequence>MCRTSGIWLNGDFNYSDSWGVDNYNFSYTSNEQETYFSYSTNEDSTSFPILKIDPHGSLTYDGGDLSYGVCPIFEKEVTPICGKVVLDFNLSYGFMSGDGFKFKKSDNMTSIDCQLKRQNNCSCFAHATTNGENDTGCEIWSRGTKFIKAYKGNYHQIYIRKLTQR</sequence>
<protein>
    <recommendedName>
        <fullName evidence="1">Apple domain-containing protein</fullName>
    </recommendedName>
</protein>
<name>A0AAD5IC67_ACENE</name>
<gene>
    <name evidence="2" type="ORF">LWI28_000273</name>
</gene>
<dbReference type="AlphaFoldDB" id="A0AAD5IC67"/>
<organism evidence="2 3">
    <name type="scientific">Acer negundo</name>
    <name type="common">Box elder</name>
    <dbReference type="NCBI Taxonomy" id="4023"/>
    <lineage>
        <taxon>Eukaryota</taxon>
        <taxon>Viridiplantae</taxon>
        <taxon>Streptophyta</taxon>
        <taxon>Embryophyta</taxon>
        <taxon>Tracheophyta</taxon>
        <taxon>Spermatophyta</taxon>
        <taxon>Magnoliopsida</taxon>
        <taxon>eudicotyledons</taxon>
        <taxon>Gunneridae</taxon>
        <taxon>Pentapetalae</taxon>
        <taxon>rosids</taxon>
        <taxon>malvids</taxon>
        <taxon>Sapindales</taxon>
        <taxon>Sapindaceae</taxon>
        <taxon>Hippocastanoideae</taxon>
        <taxon>Acereae</taxon>
        <taxon>Acer</taxon>
    </lineage>
</organism>
<dbReference type="Pfam" id="PF08276">
    <property type="entry name" value="PAN_2"/>
    <property type="match status" value="1"/>
</dbReference>
<feature type="domain" description="Apple" evidence="1">
    <location>
        <begin position="107"/>
        <end position="143"/>
    </location>
</feature>
<evidence type="ECO:0000313" key="2">
    <source>
        <dbReference type="EMBL" id="KAI9159616.1"/>
    </source>
</evidence>
<dbReference type="InterPro" id="IPR003609">
    <property type="entry name" value="Pan_app"/>
</dbReference>
<evidence type="ECO:0000313" key="3">
    <source>
        <dbReference type="Proteomes" id="UP001064489"/>
    </source>
</evidence>
<reference evidence="2" key="2">
    <citation type="submission" date="2023-02" db="EMBL/GenBank/DDBJ databases">
        <authorList>
            <person name="Swenson N.G."/>
            <person name="Wegrzyn J.L."/>
            <person name="Mcevoy S.L."/>
        </authorList>
    </citation>
    <scope>NUCLEOTIDE SEQUENCE</scope>
    <source>
        <strain evidence="2">91603</strain>
        <tissue evidence="2">Leaf</tissue>
    </source>
</reference>
<dbReference type="EMBL" id="JAJSOW010000106">
    <property type="protein sequence ID" value="KAI9159616.1"/>
    <property type="molecule type" value="Genomic_DNA"/>
</dbReference>
<keyword evidence="3" id="KW-1185">Reference proteome</keyword>
<proteinExistence type="predicted"/>
<reference evidence="2" key="1">
    <citation type="journal article" date="2022" name="Plant J.">
        <title>Strategies of tolerance reflected in two North American maple genomes.</title>
        <authorList>
            <person name="McEvoy S.L."/>
            <person name="Sezen U.U."/>
            <person name="Trouern-Trend A."/>
            <person name="McMahon S.M."/>
            <person name="Schaberg P.G."/>
            <person name="Yang J."/>
            <person name="Wegrzyn J.L."/>
            <person name="Swenson N.G."/>
        </authorList>
    </citation>
    <scope>NUCLEOTIDE SEQUENCE</scope>
    <source>
        <strain evidence="2">91603</strain>
    </source>
</reference>